<dbReference type="PRINTS" id="PR00399">
    <property type="entry name" value="SYNAPTOTAGMN"/>
</dbReference>
<evidence type="ECO:0000256" key="3">
    <source>
        <dbReference type="SAM" id="Phobius"/>
    </source>
</evidence>
<feature type="region of interest" description="Disordered" evidence="2">
    <location>
        <begin position="101"/>
        <end position="166"/>
    </location>
</feature>
<evidence type="ECO:0000256" key="1">
    <source>
        <dbReference type="ARBA" id="ARBA00022737"/>
    </source>
</evidence>
<dbReference type="GO" id="GO:0030276">
    <property type="term" value="F:clathrin binding"/>
    <property type="evidence" value="ECO:0007669"/>
    <property type="project" value="TreeGrafter"/>
</dbReference>
<evidence type="ECO:0000256" key="2">
    <source>
        <dbReference type="SAM" id="MobiDB-lite"/>
    </source>
</evidence>
<dbReference type="InterPro" id="IPR035892">
    <property type="entry name" value="C2_domain_sf"/>
</dbReference>
<gene>
    <name evidence="5" type="ORF">PYX00_010581</name>
</gene>
<dbReference type="PRINTS" id="PR00360">
    <property type="entry name" value="C2DOMAIN"/>
</dbReference>
<keyword evidence="1" id="KW-0677">Repeat</keyword>
<dbReference type="PANTHER" id="PTHR10024:SF378">
    <property type="entry name" value="SYNAPTOTAGMIN BETA, ISOFORM D"/>
    <property type="match status" value="1"/>
</dbReference>
<proteinExistence type="predicted"/>
<dbReference type="GO" id="GO:0000149">
    <property type="term" value="F:SNARE binding"/>
    <property type="evidence" value="ECO:0007669"/>
    <property type="project" value="TreeGrafter"/>
</dbReference>
<accession>A0AAW2HGG4</accession>
<dbReference type="AlphaFoldDB" id="A0AAW2HGG4"/>
<evidence type="ECO:0000313" key="5">
    <source>
        <dbReference type="EMBL" id="KAL0268765.1"/>
    </source>
</evidence>
<dbReference type="GO" id="GO:0005509">
    <property type="term" value="F:calcium ion binding"/>
    <property type="evidence" value="ECO:0007669"/>
    <property type="project" value="TreeGrafter"/>
</dbReference>
<name>A0AAW2HGG4_9NEOP</name>
<protein>
    <recommendedName>
        <fullName evidence="4">C2 domain-containing protein</fullName>
    </recommendedName>
</protein>
<dbReference type="InterPro" id="IPR000008">
    <property type="entry name" value="C2_dom"/>
</dbReference>
<dbReference type="GO" id="GO:0005544">
    <property type="term" value="F:calcium-dependent phospholipid binding"/>
    <property type="evidence" value="ECO:0007669"/>
    <property type="project" value="TreeGrafter"/>
</dbReference>
<reference evidence="5" key="1">
    <citation type="journal article" date="2024" name="Gigascience">
        <title>Chromosome-level genome of the poultry shaft louse Menopon gallinae provides insight into the host-switching and adaptive evolution of parasitic lice.</title>
        <authorList>
            <person name="Xu Y."/>
            <person name="Ma L."/>
            <person name="Liu S."/>
            <person name="Liang Y."/>
            <person name="Liu Q."/>
            <person name="He Z."/>
            <person name="Tian L."/>
            <person name="Duan Y."/>
            <person name="Cai W."/>
            <person name="Li H."/>
            <person name="Song F."/>
        </authorList>
    </citation>
    <scope>NUCLEOTIDE SEQUENCE</scope>
    <source>
        <strain evidence="5">Cailab_2023a</strain>
    </source>
</reference>
<dbReference type="FunFam" id="2.60.40.150:FF:000179">
    <property type="entry name" value="synaptotagmin-5 isoform X2"/>
    <property type="match status" value="1"/>
</dbReference>
<keyword evidence="3" id="KW-0472">Membrane</keyword>
<dbReference type="CDD" id="cd00276">
    <property type="entry name" value="C2B_Synaptotagmin"/>
    <property type="match status" value="1"/>
</dbReference>
<evidence type="ECO:0000259" key="4">
    <source>
        <dbReference type="PROSITE" id="PS50004"/>
    </source>
</evidence>
<sequence length="535" mass="58785">MVGSAVLGAATGTGLALVVAMTIVVYRYYAQKRYGKEWNDLERFGDLKPSPYGKKGVGYSITQKEFQVSKEQRIVQPMATVAPHSVKPDLPKSPLELTHQAKSYPGRSTTRLNRTPSISSQGSLDSCISKQSSEHRGSSPQIRTFSPDGKSGNVAADSGSGHIRSASPLRAVSLDMRGSGWDVRAQSSSQGSLSSIVSSAASAPPSSPRHQGANRCLSPLLIPSAVRSLSSESPIPPSSPLGAIQPDLYTKKEGPLFLSSSSNGTSLGRLHLRLQYDFNRSDLHVHLIEAHDLAGSESGGFNDPYVKLELSPPVDTRKRQTSIHRNNNNPYFDEHFKFPVSHEDLQDKTLVLQVFDYDRFSRNDVVGEVRMPLADVEVSFGVEVWGEITKNKKPRDEIQELLVSLSYLPSAERLTVVILKARNLFLPQDKGTIDPFVKVYLISEGKRSKKKKTATRKGNRNPVWNEALTFNVSSNCLTKAAIEICLLDQGTDLIGHNPLLGCCLIGPNEEGSERDHWLEMTSSPRKTVAMWHTLR</sequence>
<dbReference type="GO" id="GO:0005886">
    <property type="term" value="C:plasma membrane"/>
    <property type="evidence" value="ECO:0007669"/>
    <property type="project" value="TreeGrafter"/>
</dbReference>
<feature type="domain" description="C2" evidence="4">
    <location>
        <begin position="397"/>
        <end position="532"/>
    </location>
</feature>
<feature type="domain" description="C2" evidence="4">
    <location>
        <begin position="266"/>
        <end position="386"/>
    </location>
</feature>
<feature type="compositionally biased region" description="Polar residues" evidence="2">
    <location>
        <begin position="106"/>
        <end position="131"/>
    </location>
</feature>
<dbReference type="Gene3D" id="2.60.40.150">
    <property type="entry name" value="C2 domain"/>
    <property type="match status" value="2"/>
</dbReference>
<feature type="compositionally biased region" description="Low complexity" evidence="2">
    <location>
        <begin position="195"/>
        <end position="204"/>
    </location>
</feature>
<keyword evidence="3" id="KW-0812">Transmembrane</keyword>
<dbReference type="Pfam" id="PF00168">
    <property type="entry name" value="C2"/>
    <property type="match status" value="2"/>
</dbReference>
<organism evidence="5">
    <name type="scientific">Menopon gallinae</name>
    <name type="common">poultry shaft louse</name>
    <dbReference type="NCBI Taxonomy" id="328185"/>
    <lineage>
        <taxon>Eukaryota</taxon>
        <taxon>Metazoa</taxon>
        <taxon>Ecdysozoa</taxon>
        <taxon>Arthropoda</taxon>
        <taxon>Hexapoda</taxon>
        <taxon>Insecta</taxon>
        <taxon>Pterygota</taxon>
        <taxon>Neoptera</taxon>
        <taxon>Paraneoptera</taxon>
        <taxon>Psocodea</taxon>
        <taxon>Troctomorpha</taxon>
        <taxon>Phthiraptera</taxon>
        <taxon>Amblycera</taxon>
        <taxon>Menoponidae</taxon>
        <taxon>Menopon</taxon>
    </lineage>
</organism>
<dbReference type="PROSITE" id="PS50004">
    <property type="entry name" value="C2"/>
    <property type="match status" value="2"/>
</dbReference>
<dbReference type="PANTHER" id="PTHR10024">
    <property type="entry name" value="SYNAPTOTAGMIN"/>
    <property type="match status" value="1"/>
</dbReference>
<dbReference type="GO" id="GO:0017156">
    <property type="term" value="P:calcium-ion regulated exocytosis"/>
    <property type="evidence" value="ECO:0007669"/>
    <property type="project" value="TreeGrafter"/>
</dbReference>
<dbReference type="GO" id="GO:0001786">
    <property type="term" value="F:phosphatidylserine binding"/>
    <property type="evidence" value="ECO:0007669"/>
    <property type="project" value="TreeGrafter"/>
</dbReference>
<dbReference type="SMART" id="SM00239">
    <property type="entry name" value="C2"/>
    <property type="match status" value="2"/>
</dbReference>
<comment type="caution">
    <text evidence="5">The sequence shown here is derived from an EMBL/GenBank/DDBJ whole genome shotgun (WGS) entry which is preliminary data.</text>
</comment>
<dbReference type="SUPFAM" id="SSF49562">
    <property type="entry name" value="C2 domain (Calcium/lipid-binding domain, CaLB)"/>
    <property type="match status" value="2"/>
</dbReference>
<dbReference type="GO" id="GO:0070382">
    <property type="term" value="C:exocytic vesicle"/>
    <property type="evidence" value="ECO:0007669"/>
    <property type="project" value="TreeGrafter"/>
</dbReference>
<keyword evidence="3" id="KW-1133">Transmembrane helix</keyword>
<dbReference type="InterPro" id="IPR001565">
    <property type="entry name" value="Synaptotagmin"/>
</dbReference>
<feature type="region of interest" description="Disordered" evidence="2">
    <location>
        <begin position="195"/>
        <end position="215"/>
    </location>
</feature>
<dbReference type="EMBL" id="JARGDH010000005">
    <property type="protein sequence ID" value="KAL0268765.1"/>
    <property type="molecule type" value="Genomic_DNA"/>
</dbReference>
<feature type="transmembrane region" description="Helical" evidence="3">
    <location>
        <begin position="6"/>
        <end position="29"/>
    </location>
</feature>